<dbReference type="PROSITE" id="PS00041">
    <property type="entry name" value="HTH_ARAC_FAMILY_1"/>
    <property type="match status" value="1"/>
</dbReference>
<keyword evidence="3" id="KW-0804">Transcription</keyword>
<evidence type="ECO:0000256" key="2">
    <source>
        <dbReference type="ARBA" id="ARBA00023125"/>
    </source>
</evidence>
<protein>
    <submittedName>
        <fullName evidence="5">AraC family transcriptional regulator</fullName>
    </submittedName>
</protein>
<name>A0A4R0NRH6_9SPHI</name>
<dbReference type="InterPro" id="IPR009057">
    <property type="entry name" value="Homeodomain-like_sf"/>
</dbReference>
<organism evidence="5 6">
    <name type="scientific">Pedobacter psychroterrae</name>
    <dbReference type="NCBI Taxonomy" id="2530453"/>
    <lineage>
        <taxon>Bacteria</taxon>
        <taxon>Pseudomonadati</taxon>
        <taxon>Bacteroidota</taxon>
        <taxon>Sphingobacteriia</taxon>
        <taxon>Sphingobacteriales</taxon>
        <taxon>Sphingobacteriaceae</taxon>
        <taxon>Pedobacter</taxon>
    </lineage>
</organism>
<dbReference type="OrthoDB" id="9787988at2"/>
<evidence type="ECO:0000256" key="1">
    <source>
        <dbReference type="ARBA" id="ARBA00023015"/>
    </source>
</evidence>
<keyword evidence="2" id="KW-0238">DNA-binding</keyword>
<dbReference type="SMART" id="SM00342">
    <property type="entry name" value="HTH_ARAC"/>
    <property type="match status" value="1"/>
</dbReference>
<gene>
    <name evidence="5" type="ORF">EZ437_02025</name>
</gene>
<dbReference type="Pfam" id="PF12833">
    <property type="entry name" value="HTH_18"/>
    <property type="match status" value="1"/>
</dbReference>
<keyword evidence="6" id="KW-1185">Reference proteome</keyword>
<dbReference type="InterPro" id="IPR013096">
    <property type="entry name" value="Cupin_2"/>
</dbReference>
<dbReference type="Gene3D" id="1.10.10.60">
    <property type="entry name" value="Homeodomain-like"/>
    <property type="match status" value="2"/>
</dbReference>
<evidence type="ECO:0000256" key="3">
    <source>
        <dbReference type="ARBA" id="ARBA00023163"/>
    </source>
</evidence>
<dbReference type="InterPro" id="IPR014710">
    <property type="entry name" value="RmlC-like_jellyroll"/>
</dbReference>
<reference evidence="5 6" key="1">
    <citation type="submission" date="2019-02" db="EMBL/GenBank/DDBJ databases">
        <title>Pedobacter sp. RP-1-14 sp. nov., isolated from Arctic soil.</title>
        <authorList>
            <person name="Dahal R.H."/>
        </authorList>
    </citation>
    <scope>NUCLEOTIDE SEQUENCE [LARGE SCALE GENOMIC DNA]</scope>
    <source>
        <strain evidence="5 6">RP-1-14</strain>
    </source>
</reference>
<feature type="domain" description="HTH araC/xylS-type" evidence="4">
    <location>
        <begin position="186"/>
        <end position="284"/>
    </location>
</feature>
<sequence length="290" mass="33827">MKQIVQKSAIPSSRILVVKQLEELHFDPNLHLHPEYQLFLVLKGQGTRFIGDNITIFKPGDLVFTGPNMPHMWRDDNSASGSKKSKIMGIVIYFPQDFLGDIIQVKDEMEKLRHLFDKATRGLEIHGKTNRLVSKMMQELLHVKGISSIILLLKILNMLAESSEYTYITHINYLPVNNKVETDRMNKIYHYLMKNFRQKVSLNEIADLINMTETSFSRYFKSRVNKSFSDFLKELRVDYARKLINENKLSINQVSYDSGYSTISNFNKQFKEVTGKTPLQYRNEYLKISM</sequence>
<dbReference type="InterPro" id="IPR011051">
    <property type="entry name" value="RmlC_Cupin_sf"/>
</dbReference>
<dbReference type="Pfam" id="PF07883">
    <property type="entry name" value="Cupin_2"/>
    <property type="match status" value="1"/>
</dbReference>
<dbReference type="Gene3D" id="2.60.120.10">
    <property type="entry name" value="Jelly Rolls"/>
    <property type="match status" value="1"/>
</dbReference>
<dbReference type="InterPro" id="IPR018062">
    <property type="entry name" value="HTH_AraC-typ_CS"/>
</dbReference>
<dbReference type="PANTHER" id="PTHR43280:SF2">
    <property type="entry name" value="HTH-TYPE TRANSCRIPTIONAL REGULATOR EXSA"/>
    <property type="match status" value="1"/>
</dbReference>
<dbReference type="Proteomes" id="UP000293347">
    <property type="component" value="Unassembled WGS sequence"/>
</dbReference>
<evidence type="ECO:0000313" key="6">
    <source>
        <dbReference type="Proteomes" id="UP000293347"/>
    </source>
</evidence>
<dbReference type="GO" id="GO:0003700">
    <property type="term" value="F:DNA-binding transcription factor activity"/>
    <property type="evidence" value="ECO:0007669"/>
    <property type="project" value="InterPro"/>
</dbReference>
<accession>A0A4R0NRH6</accession>
<dbReference type="AlphaFoldDB" id="A0A4R0NRH6"/>
<comment type="caution">
    <text evidence="5">The sequence shown here is derived from an EMBL/GenBank/DDBJ whole genome shotgun (WGS) entry which is preliminary data.</text>
</comment>
<dbReference type="SUPFAM" id="SSF46689">
    <property type="entry name" value="Homeodomain-like"/>
    <property type="match status" value="2"/>
</dbReference>
<evidence type="ECO:0000259" key="4">
    <source>
        <dbReference type="PROSITE" id="PS01124"/>
    </source>
</evidence>
<dbReference type="InterPro" id="IPR018060">
    <property type="entry name" value="HTH_AraC"/>
</dbReference>
<dbReference type="PANTHER" id="PTHR43280">
    <property type="entry name" value="ARAC-FAMILY TRANSCRIPTIONAL REGULATOR"/>
    <property type="match status" value="1"/>
</dbReference>
<dbReference type="RefSeq" id="WP_131592746.1">
    <property type="nucleotide sequence ID" value="NZ_SJSL01000001.1"/>
</dbReference>
<keyword evidence="1" id="KW-0805">Transcription regulation</keyword>
<dbReference type="GO" id="GO:0043565">
    <property type="term" value="F:sequence-specific DNA binding"/>
    <property type="evidence" value="ECO:0007669"/>
    <property type="project" value="InterPro"/>
</dbReference>
<proteinExistence type="predicted"/>
<evidence type="ECO:0000313" key="5">
    <source>
        <dbReference type="EMBL" id="TCD02789.1"/>
    </source>
</evidence>
<dbReference type="SUPFAM" id="SSF51182">
    <property type="entry name" value="RmlC-like cupins"/>
    <property type="match status" value="1"/>
</dbReference>
<dbReference type="PROSITE" id="PS01124">
    <property type="entry name" value="HTH_ARAC_FAMILY_2"/>
    <property type="match status" value="1"/>
</dbReference>
<dbReference type="EMBL" id="SJSL01000001">
    <property type="protein sequence ID" value="TCD02789.1"/>
    <property type="molecule type" value="Genomic_DNA"/>
</dbReference>